<gene>
    <name evidence="15" type="ORF">CLODIP_2_CD05367</name>
</gene>
<dbReference type="InterPro" id="IPR047187">
    <property type="entry name" value="SF1_C_Upf1"/>
</dbReference>
<evidence type="ECO:0000256" key="8">
    <source>
        <dbReference type="ARBA" id="ARBA00022806"/>
    </source>
</evidence>
<keyword evidence="16" id="KW-1185">Reference proteome</keyword>
<keyword evidence="8" id="KW-0347">Helicase</keyword>
<feature type="region of interest" description="Disordered" evidence="13">
    <location>
        <begin position="1"/>
        <end position="60"/>
    </location>
</feature>
<keyword evidence="7" id="KW-0378">Hydrolase</keyword>
<feature type="coiled-coil region" evidence="12">
    <location>
        <begin position="801"/>
        <end position="831"/>
    </location>
</feature>
<keyword evidence="2" id="KW-0963">Cytoplasm</keyword>
<dbReference type="InterPro" id="IPR046439">
    <property type="entry name" value="ZF_RZ_dom"/>
</dbReference>
<dbReference type="InterPro" id="IPR027417">
    <property type="entry name" value="P-loop_NTPase"/>
</dbReference>
<evidence type="ECO:0000256" key="6">
    <source>
        <dbReference type="ARBA" id="ARBA00022771"/>
    </source>
</evidence>
<evidence type="ECO:0000256" key="2">
    <source>
        <dbReference type="ARBA" id="ARBA00022490"/>
    </source>
</evidence>
<proteinExistence type="predicted"/>
<dbReference type="GO" id="GO:0031048">
    <property type="term" value="P:regulatory ncRNA-mediated heterochromatin formation"/>
    <property type="evidence" value="ECO:0007669"/>
    <property type="project" value="TreeGrafter"/>
</dbReference>
<keyword evidence="12" id="KW-0175">Coiled coil</keyword>
<name>A0A8S1BWU4_9INSE</name>
<dbReference type="GO" id="GO:0005694">
    <property type="term" value="C:chromosome"/>
    <property type="evidence" value="ECO:0007669"/>
    <property type="project" value="UniProtKB-ARBA"/>
</dbReference>
<evidence type="ECO:0000256" key="11">
    <source>
        <dbReference type="ARBA" id="ARBA00022859"/>
    </source>
</evidence>
<dbReference type="InterPro" id="IPR057373">
    <property type="entry name" value="ZNFX1"/>
</dbReference>
<sequence>MDHPRPGPGGALPKKGNWRGRGSRAASSFADGPQVHTSNVRRPFQQTRSGGGKPIGNLNTAQAPFLGGKREYQKRSYNLSYTRLLGLANETNNNNVVLMLSNSDYNFDTLVQESMRPDMFFLLIKVLARVCLSDFTDNQTKVLVAACKSSKFINQLAVQLMSLDDRSNDEFKDLAHNLILFFETVSQKLAYALADAVPAMKCAYATISMQNQTKSLDLDKDGSLARLEEVINEVKMKTEEEALPKKSRSEMWKERKIKEHEFAAPDNFREIQIYPKPDEILTEEKPFLRVNLVDRAYSDVEHYLDTQFRLTREDFVRPLREGIAAINSHDTKKIKEANVRICNHIQFVRDSSQLIPKELNAKRKNDRDEEGVLVYLNLEKNKGFKKMDWQHCRRFMYGSLLCFTKDNYKTIMLSTVSNRDLDYLNAGFLRVKFCEPPEGNIYLGSFTMVESEVFFDPYYHVLKTLQSINNNSFPLESYIVKFQKEVYNPRYLEVEPPVQYNLLGYRYPVTVLDIQTWPDYKDLDLDPTQYRALCMALTQELAVIQGPPGTGKTFIGLKIAETLVTNRKATNRTTPILVVCLTNHALDQFLVGISKFTSRVVRIGGQSKNEDVANFNLKLLRKHSKLHSQRYANSKQEIAANKKQMSDIDTSLKELRKGIISYEYLRDVGIAPDNMFSNDSQFLMWLVPQNWSATSCRVGTVNFAATLSELEFEFASLNELKIKEKDGRELNKLSSKTREIDRILTQVRQKLELGNCIAFNKKQVSEILKSSPNVLGIGMNQRWQLYMYWLEALTDVLLQNVAQFENDLIILEKQQEELQEVEDLEILRENEVVGMTTSGAARLQGLLRKLGTEIVIVEEAAEVMEPHVIACLTERCQHLILIGDHKQLRPNIAVYQLAKDYNFDISLFERMVNRDPDSCVTLEVQHRMAPEIAALIVPAVYERLLNAYNVKQYARVKGICKRLYFIDHHNFEEITDIDSHSKINKFEAEYAMALAKHLLMQGYSSSEITILATYRGQMFHIRKEKKKYPTLDNVLVTVVDNYQGEENKIIILSLVRSNAESSIGFLKMVNRVNVALSRAMHGLYIIGNMDCLAGPNNGELWKSINKTLASQNAIGHSLPLICEKHPEMKCWVRSAQDFAMSSPQGGCTLICQVPLEGCGHRCQSVCHTQQQDHKDMKCTSPCEQMCDSLRHRCKKKCYEFCGECNELVTERLPCKHEATYPCHIGLGGYKCMVKVEKLFPLCRHKVVVRCYLNPASSPCPAKCDQRLDCGHKCEYSCHIRVDPDHLKYTCSKTCNKVNIGCSTGDHRCGKLCHEECQPCNVIVIKKRKCGHDVKVACQADPDMEGVCNMQKCTRLLNCNHTCNKPCMEECHPCEQEVHTLHPKCGHPLVKKCGVPFSEVICKEKCSKRMSCGHLCQDVCGRQCDEANCAHPVAKVQAECGHNVDLFCWEYKAGLRQPSDLLRCKSPCLATLECEHPCSGSCGTCYRGRFHTLCDQPCGRNLICNHLCKEMCANACPPCLEQCSFRCEHSKCPKKCGEPCVPCKERCTIGCDHRQCKRMCGEICDVGPCNEPCKKLLDKCGHPCVGVCGEPCPPLCRICDEEELTDILFGTEDEPDARFVYLPDCNHCIEVTAMDTHMEGNIENGTITVNVCPKCRTGVTAKRYSSIIKRNLLMVNQVKIEYFGKPMKNEEHRDKLIGQISKLLIDNEDLNETFPELFFCLSDLLNSIQKTVNQRKNVMHMFSLRAREIEFQILSEICKIWRMCQTTSERNGVQEQSNFLLQVFESKKRRVSQQQIEDFKPELLRLQYIRILLSFKEKGKPHPEVEVIIKQGLAVDRSRKFTDISERIIKELVAKLKQICKNVPGLGITEAERVEILQAMTGQLRQGSWYQCPNGHVYVIGECGGAMQTSKCPECGATIGGGNHRLTEGNRHFSGMDRSAQAAWPPR</sequence>
<keyword evidence="5" id="KW-0547">Nucleotide-binding</keyword>
<evidence type="ECO:0000256" key="13">
    <source>
        <dbReference type="SAM" id="MobiDB-lite"/>
    </source>
</evidence>
<feature type="compositionally biased region" description="Polar residues" evidence="13">
    <location>
        <begin position="35"/>
        <end position="48"/>
    </location>
</feature>
<organism evidence="15 16">
    <name type="scientific">Cloeon dipterum</name>
    <dbReference type="NCBI Taxonomy" id="197152"/>
    <lineage>
        <taxon>Eukaryota</taxon>
        <taxon>Metazoa</taxon>
        <taxon>Ecdysozoa</taxon>
        <taxon>Arthropoda</taxon>
        <taxon>Hexapoda</taxon>
        <taxon>Insecta</taxon>
        <taxon>Pterygota</taxon>
        <taxon>Palaeoptera</taxon>
        <taxon>Ephemeroptera</taxon>
        <taxon>Pisciforma</taxon>
        <taxon>Baetidae</taxon>
        <taxon>Cloeon</taxon>
    </lineage>
</organism>
<comment type="subcellular location">
    <subcellularLocation>
        <location evidence="1">Cytoplasm</location>
    </subcellularLocation>
</comment>
<dbReference type="GO" id="GO:0031380">
    <property type="term" value="C:nuclear RNA-directed RNA polymerase complex"/>
    <property type="evidence" value="ECO:0007669"/>
    <property type="project" value="TreeGrafter"/>
</dbReference>
<dbReference type="PANTHER" id="PTHR10887:SF341">
    <property type="entry name" value="NFX1-TYPE ZINC FINGER-CONTAINING PROTEIN 1"/>
    <property type="match status" value="1"/>
</dbReference>
<dbReference type="CDD" id="cd18808">
    <property type="entry name" value="SF1_C_Upf1"/>
    <property type="match status" value="1"/>
</dbReference>
<feature type="domain" description="RZ-type" evidence="14">
    <location>
        <begin position="1867"/>
        <end position="1940"/>
    </location>
</feature>
<reference evidence="15 16" key="1">
    <citation type="submission" date="2020-04" db="EMBL/GenBank/DDBJ databases">
        <authorList>
            <person name="Alioto T."/>
            <person name="Alioto T."/>
            <person name="Gomez Garrido J."/>
        </authorList>
    </citation>
    <scope>NUCLEOTIDE SEQUENCE [LARGE SCALE GENOMIC DNA]</scope>
</reference>
<dbReference type="GO" id="GO:0008270">
    <property type="term" value="F:zinc ion binding"/>
    <property type="evidence" value="ECO:0007669"/>
    <property type="project" value="UniProtKB-KW"/>
</dbReference>
<dbReference type="Pfam" id="PF13087">
    <property type="entry name" value="AAA_12"/>
    <property type="match status" value="1"/>
</dbReference>
<dbReference type="InterPro" id="IPR045055">
    <property type="entry name" value="DNA2/NAM7-like"/>
</dbReference>
<evidence type="ECO:0000313" key="15">
    <source>
        <dbReference type="EMBL" id="CAB3359317.1"/>
    </source>
</evidence>
<keyword evidence="9" id="KW-0862">Zinc</keyword>
<dbReference type="InterPro" id="IPR041679">
    <property type="entry name" value="DNA2/NAM7-like_C"/>
</dbReference>
<dbReference type="GO" id="GO:0005524">
    <property type="term" value="F:ATP binding"/>
    <property type="evidence" value="ECO:0007669"/>
    <property type="project" value="UniProtKB-KW"/>
</dbReference>
<accession>A0A8S1BWU4</accession>
<evidence type="ECO:0000256" key="3">
    <source>
        <dbReference type="ARBA" id="ARBA00022723"/>
    </source>
</evidence>
<dbReference type="Pfam" id="PF20173">
    <property type="entry name" value="ZnF_RZ-type"/>
    <property type="match status" value="1"/>
</dbReference>
<dbReference type="InterPro" id="IPR000967">
    <property type="entry name" value="Znf_NFX1"/>
</dbReference>
<comment type="caution">
    <text evidence="15">The sequence shown here is derived from an EMBL/GenBank/DDBJ whole genome shotgun (WGS) entry which is preliminary data.</text>
</comment>
<dbReference type="SUPFAM" id="SSF52540">
    <property type="entry name" value="P-loop containing nucleoside triphosphate hydrolases"/>
    <property type="match status" value="1"/>
</dbReference>
<dbReference type="GO" id="GO:0016787">
    <property type="term" value="F:hydrolase activity"/>
    <property type="evidence" value="ECO:0007669"/>
    <property type="project" value="UniProtKB-KW"/>
</dbReference>
<dbReference type="Pfam" id="PF13086">
    <property type="entry name" value="AAA_11"/>
    <property type="match status" value="2"/>
</dbReference>
<dbReference type="PROSITE" id="PS51981">
    <property type="entry name" value="ZF_RZ"/>
    <property type="match status" value="1"/>
</dbReference>
<evidence type="ECO:0000256" key="5">
    <source>
        <dbReference type="ARBA" id="ARBA00022741"/>
    </source>
</evidence>
<dbReference type="Pfam" id="PF25396">
    <property type="entry name" value="ZNFX1"/>
    <property type="match status" value="1"/>
</dbReference>
<evidence type="ECO:0000256" key="10">
    <source>
        <dbReference type="ARBA" id="ARBA00022840"/>
    </source>
</evidence>
<evidence type="ECO:0000256" key="1">
    <source>
        <dbReference type="ARBA" id="ARBA00004496"/>
    </source>
</evidence>
<keyword evidence="6" id="KW-0863">Zinc-finger</keyword>
<keyword evidence="11" id="KW-0391">Immunity</keyword>
<evidence type="ECO:0000259" key="14">
    <source>
        <dbReference type="PROSITE" id="PS51981"/>
    </source>
</evidence>
<evidence type="ECO:0000256" key="4">
    <source>
        <dbReference type="ARBA" id="ARBA00022737"/>
    </source>
</evidence>
<dbReference type="InterPro" id="IPR041677">
    <property type="entry name" value="DNA2/NAM7_AAA_11"/>
</dbReference>
<dbReference type="FunFam" id="3.40.50.300:FF:000326">
    <property type="entry name" value="P-loop containing nucleoside triphosphate hydrolase"/>
    <property type="match status" value="1"/>
</dbReference>
<evidence type="ECO:0000256" key="9">
    <source>
        <dbReference type="ARBA" id="ARBA00022833"/>
    </source>
</evidence>
<dbReference type="SMART" id="SM00438">
    <property type="entry name" value="ZnF_NFX"/>
    <property type="match status" value="7"/>
</dbReference>
<evidence type="ECO:0000256" key="12">
    <source>
        <dbReference type="SAM" id="Coils"/>
    </source>
</evidence>
<evidence type="ECO:0000313" key="16">
    <source>
        <dbReference type="Proteomes" id="UP000494165"/>
    </source>
</evidence>
<dbReference type="Gene3D" id="3.40.50.300">
    <property type="entry name" value="P-loop containing nucleotide triphosphate hydrolases"/>
    <property type="match status" value="2"/>
</dbReference>
<keyword evidence="10" id="KW-0067">ATP-binding</keyword>
<dbReference type="GO" id="GO:0005737">
    <property type="term" value="C:cytoplasm"/>
    <property type="evidence" value="ECO:0007669"/>
    <property type="project" value="UniProtKB-SubCell"/>
</dbReference>
<evidence type="ECO:0000256" key="7">
    <source>
        <dbReference type="ARBA" id="ARBA00022801"/>
    </source>
</evidence>
<dbReference type="Proteomes" id="UP000494165">
    <property type="component" value="Unassembled WGS sequence"/>
</dbReference>
<dbReference type="OrthoDB" id="2423195at2759"/>
<keyword evidence="4" id="KW-0677">Repeat</keyword>
<dbReference type="GO" id="GO:0004386">
    <property type="term" value="F:helicase activity"/>
    <property type="evidence" value="ECO:0007669"/>
    <property type="project" value="UniProtKB-KW"/>
</dbReference>
<dbReference type="GO" id="GO:0002376">
    <property type="term" value="P:immune system process"/>
    <property type="evidence" value="ECO:0007669"/>
    <property type="project" value="UniProtKB-KW"/>
</dbReference>
<keyword evidence="3" id="KW-0479">Metal-binding</keyword>
<protein>
    <recommendedName>
        <fullName evidence="14">RZ-type domain-containing protein</fullName>
    </recommendedName>
</protein>
<dbReference type="PANTHER" id="PTHR10887">
    <property type="entry name" value="DNA2/NAM7 HELICASE FAMILY"/>
    <property type="match status" value="1"/>
</dbReference>
<dbReference type="EMBL" id="CADEPI010000001">
    <property type="protein sequence ID" value="CAB3359317.1"/>
    <property type="molecule type" value="Genomic_DNA"/>
</dbReference>